<reference evidence="1" key="1">
    <citation type="journal article" date="2021" name="PeerJ">
        <title>Extensive microbial diversity within the chicken gut microbiome revealed by metagenomics and culture.</title>
        <authorList>
            <person name="Gilroy R."/>
            <person name="Ravi A."/>
            <person name="Getino M."/>
            <person name="Pursley I."/>
            <person name="Horton D.L."/>
            <person name="Alikhan N.F."/>
            <person name="Baker D."/>
            <person name="Gharbi K."/>
            <person name="Hall N."/>
            <person name="Watson M."/>
            <person name="Adriaenssens E.M."/>
            <person name="Foster-Nyarko E."/>
            <person name="Jarju S."/>
            <person name="Secka A."/>
            <person name="Antonio M."/>
            <person name="Oren A."/>
            <person name="Chaudhuri R.R."/>
            <person name="La Ragione R."/>
            <person name="Hildebrand F."/>
            <person name="Pallen M.J."/>
        </authorList>
    </citation>
    <scope>NUCLEOTIDE SEQUENCE</scope>
    <source>
        <strain evidence="1">ChiGjej5B5-22894</strain>
    </source>
</reference>
<gene>
    <name evidence="1" type="ORF">K8V81_07510</name>
</gene>
<proteinExistence type="predicted"/>
<dbReference type="Proteomes" id="UP000742460">
    <property type="component" value="Unassembled WGS sequence"/>
</dbReference>
<evidence type="ECO:0000313" key="1">
    <source>
        <dbReference type="EMBL" id="HJG91557.1"/>
    </source>
</evidence>
<reference evidence="1" key="2">
    <citation type="submission" date="2021-09" db="EMBL/GenBank/DDBJ databases">
        <authorList>
            <person name="Gilroy R."/>
        </authorList>
    </citation>
    <scope>NUCLEOTIDE SEQUENCE</scope>
    <source>
        <strain evidence="1">ChiGjej5B5-22894</strain>
    </source>
</reference>
<protein>
    <recommendedName>
        <fullName evidence="3">Sugar ABC transporter substrate-binding protein</fullName>
    </recommendedName>
</protein>
<evidence type="ECO:0008006" key="3">
    <source>
        <dbReference type="Google" id="ProtNLM"/>
    </source>
</evidence>
<dbReference type="Gene3D" id="3.40.190.10">
    <property type="entry name" value="Periplasmic binding protein-like II"/>
    <property type="match status" value="2"/>
</dbReference>
<dbReference type="EMBL" id="DYUE01000172">
    <property type="protein sequence ID" value="HJG91557.1"/>
    <property type="molecule type" value="Genomic_DNA"/>
</dbReference>
<feature type="non-terminal residue" evidence="1">
    <location>
        <position position="1"/>
    </location>
</feature>
<name>A0A921MW32_9MICO</name>
<accession>A0A921MW32</accession>
<dbReference type="AlphaFoldDB" id="A0A921MW32"/>
<comment type="caution">
    <text evidence="1">The sequence shown here is derived from an EMBL/GenBank/DDBJ whole genome shotgun (WGS) entry which is preliminary data.</text>
</comment>
<evidence type="ECO:0000313" key="2">
    <source>
        <dbReference type="Proteomes" id="UP000742460"/>
    </source>
</evidence>
<sequence length="320" mass="35011">YLEEAVNTIDGAIGLTDPVNLGETYPTLYGTFGVANQGTAAGQIDLDPDTGAVRYFPLSDGYREMMTYLHGLYSKGLIPADIFSSDRATFTAQGSDGLIAACSTAAPAGYFGAEGENYVVLPPLVTEAGNTPVWHAVRSELASIGHFVMTDRCEHPVALARWMDYWYSEEGARQFFLGNEGDSWEEVDGEYKLLPEITDGQSVDDGLKPHSIFMGGSYPGWVTQRWFGGVESMPQAMESSQAMEPFAIPEVWSAFTFTPEESDVLGTVGAEIGKYLDESRAGFITGQLPLSEWDTFAQTLEEIGLSDFMEIQQAAYDRRQ</sequence>
<dbReference type="SUPFAM" id="SSF53850">
    <property type="entry name" value="Periplasmic binding protein-like II"/>
    <property type="match status" value="1"/>
</dbReference>
<organism evidence="1 2">
    <name type="scientific">Brachybacterium massiliense</name>
    <dbReference type="NCBI Taxonomy" id="1755098"/>
    <lineage>
        <taxon>Bacteria</taxon>
        <taxon>Bacillati</taxon>
        <taxon>Actinomycetota</taxon>
        <taxon>Actinomycetes</taxon>
        <taxon>Micrococcales</taxon>
        <taxon>Dermabacteraceae</taxon>
        <taxon>Brachybacterium</taxon>
    </lineage>
</organism>